<dbReference type="InterPro" id="IPR007809">
    <property type="entry name" value="FlgN-like"/>
</dbReference>
<dbReference type="STRING" id="1219032.GCA_001515545_04106"/>
<evidence type="ECO:0000256" key="3">
    <source>
        <dbReference type="ARBA" id="ARBA00022795"/>
    </source>
</evidence>
<organism evidence="4 5">
    <name type="scientific">Comamonas terrigena</name>
    <dbReference type="NCBI Taxonomy" id="32013"/>
    <lineage>
        <taxon>Bacteria</taxon>
        <taxon>Pseudomonadati</taxon>
        <taxon>Pseudomonadota</taxon>
        <taxon>Betaproteobacteria</taxon>
        <taxon>Burkholderiales</taxon>
        <taxon>Comamonadaceae</taxon>
        <taxon>Comamonas</taxon>
    </lineage>
</organism>
<dbReference type="EMBL" id="PDEA01000001">
    <property type="protein sequence ID" value="PEH87926.1"/>
    <property type="molecule type" value="Genomic_DNA"/>
</dbReference>
<name>A0A2A7URV1_COMTR</name>
<comment type="function">
    <text evidence="1">Required for the efficient initiation of filament assembly.</text>
</comment>
<evidence type="ECO:0000313" key="5">
    <source>
        <dbReference type="Proteomes" id="UP000220246"/>
    </source>
</evidence>
<proteinExistence type="inferred from homology"/>
<dbReference type="GO" id="GO:0044780">
    <property type="term" value="P:bacterial-type flagellum assembly"/>
    <property type="evidence" value="ECO:0007669"/>
    <property type="project" value="InterPro"/>
</dbReference>
<sequence>MADAPAAPGAAPSLSTRQRWAAIAQGMQQDMTAYGHLCELLHTQFHAALRHDAEAMQEAAVQITAQVQWLEGTRKERGQHVRALLPAGAPLSMEAAFALLQAPLQQQLLGLWGQLEAQVQVCKAMNQRNCQLIMEQAEVMRAVIVGNAQPEIYAPL</sequence>
<dbReference type="Proteomes" id="UP000220246">
    <property type="component" value="Unassembled WGS sequence"/>
</dbReference>
<dbReference type="Pfam" id="PF05130">
    <property type="entry name" value="FlgN"/>
    <property type="match status" value="1"/>
</dbReference>
<dbReference type="AlphaFoldDB" id="A0A2A7URV1"/>
<gene>
    <name evidence="4" type="ORF">CRM82_04195</name>
</gene>
<evidence type="ECO:0000256" key="1">
    <source>
        <dbReference type="ARBA" id="ARBA00002397"/>
    </source>
</evidence>
<accession>A0A2A7URV1</accession>
<dbReference type="OrthoDB" id="8595824at2"/>
<evidence type="ECO:0000313" key="4">
    <source>
        <dbReference type="EMBL" id="PEH87926.1"/>
    </source>
</evidence>
<comment type="similarity">
    <text evidence="2">Belongs to the FlgN family.</text>
</comment>
<keyword evidence="3" id="KW-1005">Bacterial flagellum biogenesis</keyword>
<comment type="caution">
    <text evidence="4">The sequence shown here is derived from an EMBL/GenBank/DDBJ whole genome shotgun (WGS) entry which is preliminary data.</text>
</comment>
<dbReference type="RefSeq" id="WP_066541920.1">
    <property type="nucleotide sequence ID" value="NZ_JAOCAL010000019.1"/>
</dbReference>
<evidence type="ECO:0000256" key="2">
    <source>
        <dbReference type="ARBA" id="ARBA00007703"/>
    </source>
</evidence>
<keyword evidence="5" id="KW-1185">Reference proteome</keyword>
<evidence type="ECO:0008006" key="6">
    <source>
        <dbReference type="Google" id="ProtNLM"/>
    </source>
</evidence>
<protein>
    <recommendedName>
        <fullName evidence="6">Flagellar protein FlgN</fullName>
    </recommendedName>
</protein>
<dbReference type="InterPro" id="IPR036679">
    <property type="entry name" value="FlgN-like_sf"/>
</dbReference>
<dbReference type="GeneID" id="80799788"/>
<dbReference type="Gene3D" id="1.20.58.300">
    <property type="entry name" value="FlgN-like"/>
    <property type="match status" value="1"/>
</dbReference>
<reference evidence="5" key="1">
    <citation type="submission" date="2017-09" db="EMBL/GenBank/DDBJ databases">
        <title>FDA dAtabase for Regulatory Grade micrObial Sequences (FDA-ARGOS): Supporting development and validation of Infectious Disease Dx tests.</title>
        <authorList>
            <person name="Minogue T."/>
            <person name="Wolcott M."/>
            <person name="Wasieloski L."/>
            <person name="Aguilar W."/>
            <person name="Moore D."/>
            <person name="Tallon L."/>
            <person name="Sadzewicz L."/>
            <person name="Ott S."/>
            <person name="Zhao X."/>
            <person name="Nagaraj S."/>
            <person name="Vavikolanu K."/>
            <person name="Aluvathingal J."/>
            <person name="Nadendla S."/>
            <person name="Sichtig H."/>
        </authorList>
    </citation>
    <scope>NUCLEOTIDE SEQUENCE [LARGE SCALE GENOMIC DNA]</scope>
    <source>
        <strain evidence="5">FDAARGOS_394</strain>
    </source>
</reference>
<dbReference type="SUPFAM" id="SSF140566">
    <property type="entry name" value="FlgN-like"/>
    <property type="match status" value="1"/>
</dbReference>